<name>D4BK36_9ENTR</name>
<dbReference type="InterPro" id="IPR051096">
    <property type="entry name" value="BhsA/McbA_stress_biofilm_assoc"/>
</dbReference>
<dbReference type="InterPro" id="IPR036275">
    <property type="entry name" value="YdgH-like_sf"/>
</dbReference>
<dbReference type="Pfam" id="PF07338">
    <property type="entry name" value="YdgH_BhsA-like"/>
    <property type="match status" value="1"/>
</dbReference>
<sequence>MYTRFCDEGHETQTPIKEFDEVNIMKIKTTIATLSLLSVLSFGASAAVTQVNSQEAQNLQSMGSISVSQIGSSPMDMRQAIAAKAEKAGASSYRVTELREGAHWHATAELYK</sequence>
<dbReference type="SUPFAM" id="SSF159871">
    <property type="entry name" value="YdgH-like"/>
    <property type="match status" value="1"/>
</dbReference>
<reference evidence="3 4" key="1">
    <citation type="submission" date="2010-02" db="EMBL/GenBank/DDBJ databases">
        <authorList>
            <person name="Weinstock G."/>
            <person name="Sodergren E."/>
            <person name="Clifton S."/>
            <person name="Fulton L."/>
            <person name="Fulton B."/>
            <person name="Courtney L."/>
            <person name="Fronick C."/>
            <person name="Harrison M."/>
            <person name="Strong C."/>
            <person name="Farmer C."/>
            <person name="Delahaunty K."/>
            <person name="Markovic C."/>
            <person name="Hall O."/>
            <person name="Minx P."/>
            <person name="Tomlinson C."/>
            <person name="Mitreva M."/>
            <person name="Nelson J."/>
            <person name="Hou S."/>
            <person name="Wollam A."/>
            <person name="Pepin K.H."/>
            <person name="Johnson M."/>
            <person name="Bhonagiri V."/>
            <person name="Zhang X."/>
            <person name="Suruliraj S."/>
            <person name="Warren W."/>
            <person name="Chinwalla A."/>
            <person name="Mardis E.R."/>
            <person name="Wilson R.K."/>
        </authorList>
    </citation>
    <scope>NUCLEOTIDE SEQUENCE [LARGE SCALE GENOMIC DNA]</scope>
    <source>
        <strain evidence="3 4">ATCC 29220</strain>
    </source>
</reference>
<evidence type="ECO:0000313" key="3">
    <source>
        <dbReference type="EMBL" id="EFE05679.1"/>
    </source>
</evidence>
<accession>D4BK36</accession>
<dbReference type="NCBIfam" id="NF033776">
    <property type="entry name" value="stress_YhcN"/>
    <property type="match status" value="1"/>
</dbReference>
<dbReference type="InterPro" id="IPR010854">
    <property type="entry name" value="YdgH/BhsA/McbA-like_dom"/>
</dbReference>
<dbReference type="AlphaFoldDB" id="D4BK36"/>
<dbReference type="InterPro" id="IPR025543">
    <property type="entry name" value="Dodecin-like"/>
</dbReference>
<dbReference type="Gene3D" id="3.30.1660.10">
    <property type="entry name" value="Flavin-binding protein dodecin"/>
    <property type="match status" value="1"/>
</dbReference>
<keyword evidence="1" id="KW-0732">Signal</keyword>
<evidence type="ECO:0000313" key="4">
    <source>
        <dbReference type="Proteomes" id="UP000003880"/>
    </source>
</evidence>
<dbReference type="HOGENOM" id="CLU_158602_1_2_6"/>
<evidence type="ECO:0000259" key="2">
    <source>
        <dbReference type="Pfam" id="PF07338"/>
    </source>
</evidence>
<dbReference type="eggNOG" id="ENOG5032S09">
    <property type="taxonomic scope" value="Bacteria"/>
</dbReference>
<dbReference type="Proteomes" id="UP000003880">
    <property type="component" value="Unassembled WGS sequence"/>
</dbReference>
<comment type="caution">
    <text evidence="3">The sequence shown here is derived from an EMBL/GenBank/DDBJ whole genome shotgun (WGS) entry which is preliminary data.</text>
</comment>
<proteinExistence type="predicted"/>
<dbReference type="PANTHER" id="PTHR34156:SF5">
    <property type="entry name" value="OUTER MEMBRANE PROTEIN"/>
    <property type="match status" value="1"/>
</dbReference>
<protein>
    <recommendedName>
        <fullName evidence="2">YdgH/BhsA/McbA-like domain-containing protein</fullName>
    </recommendedName>
</protein>
<evidence type="ECO:0000256" key="1">
    <source>
        <dbReference type="ARBA" id="ARBA00022729"/>
    </source>
</evidence>
<dbReference type="PANTHER" id="PTHR34156">
    <property type="entry name" value="OUTER MEMBRANE PROTEIN-RELATED-RELATED"/>
    <property type="match status" value="1"/>
</dbReference>
<gene>
    <name evidence="3" type="ORF">CIT292_10652</name>
</gene>
<feature type="domain" description="YdgH/BhsA/McbA-like" evidence="2">
    <location>
        <begin position="59"/>
        <end position="112"/>
    </location>
</feature>
<organism evidence="3 4">
    <name type="scientific">Citrobacter youngae ATCC 29220</name>
    <dbReference type="NCBI Taxonomy" id="500640"/>
    <lineage>
        <taxon>Bacteria</taxon>
        <taxon>Pseudomonadati</taxon>
        <taxon>Pseudomonadota</taxon>
        <taxon>Gammaproteobacteria</taxon>
        <taxon>Enterobacterales</taxon>
        <taxon>Enterobacteriaceae</taxon>
        <taxon>Citrobacter</taxon>
        <taxon>Citrobacter freundii complex</taxon>
    </lineage>
</organism>
<dbReference type="EMBL" id="ABWL02000026">
    <property type="protein sequence ID" value="EFE05679.1"/>
    <property type="molecule type" value="Genomic_DNA"/>
</dbReference>
<dbReference type="InterPro" id="IPR047775">
    <property type="entry name" value="Stress_YhcN-like"/>
</dbReference>